<dbReference type="EMBL" id="OOIL02002873">
    <property type="protein sequence ID" value="VFQ85166.1"/>
    <property type="molecule type" value="Genomic_DNA"/>
</dbReference>
<proteinExistence type="predicted"/>
<gene>
    <name evidence="1" type="ORF">CCAM_LOCUS26942</name>
</gene>
<protein>
    <submittedName>
        <fullName evidence="1">Uncharacterized protein</fullName>
    </submittedName>
</protein>
<dbReference type="Proteomes" id="UP000595140">
    <property type="component" value="Unassembled WGS sequence"/>
</dbReference>
<evidence type="ECO:0000313" key="1">
    <source>
        <dbReference type="EMBL" id="VFQ85166.1"/>
    </source>
</evidence>
<name>A0A484MB41_9ASTE</name>
<sequence>MMFYGGYGIKVSPNYPDSMVVFIAVVEEDIENLALICVIDVGQVFFLPHDPNSVAGAVDGFGETQIKKKFREVVRMGFGFNDGEDGNFVF</sequence>
<organism evidence="1 2">
    <name type="scientific">Cuscuta campestris</name>
    <dbReference type="NCBI Taxonomy" id="132261"/>
    <lineage>
        <taxon>Eukaryota</taxon>
        <taxon>Viridiplantae</taxon>
        <taxon>Streptophyta</taxon>
        <taxon>Embryophyta</taxon>
        <taxon>Tracheophyta</taxon>
        <taxon>Spermatophyta</taxon>
        <taxon>Magnoliopsida</taxon>
        <taxon>eudicotyledons</taxon>
        <taxon>Gunneridae</taxon>
        <taxon>Pentapetalae</taxon>
        <taxon>asterids</taxon>
        <taxon>lamiids</taxon>
        <taxon>Solanales</taxon>
        <taxon>Convolvulaceae</taxon>
        <taxon>Cuscuteae</taxon>
        <taxon>Cuscuta</taxon>
        <taxon>Cuscuta subgen. Grammica</taxon>
        <taxon>Cuscuta sect. Cleistogrammica</taxon>
    </lineage>
</organism>
<keyword evidence="2" id="KW-1185">Reference proteome</keyword>
<dbReference type="AlphaFoldDB" id="A0A484MB41"/>
<accession>A0A484MB41</accession>
<reference evidence="1 2" key="1">
    <citation type="submission" date="2018-04" db="EMBL/GenBank/DDBJ databases">
        <authorList>
            <person name="Vogel A."/>
        </authorList>
    </citation>
    <scope>NUCLEOTIDE SEQUENCE [LARGE SCALE GENOMIC DNA]</scope>
</reference>
<evidence type="ECO:0000313" key="2">
    <source>
        <dbReference type="Proteomes" id="UP000595140"/>
    </source>
</evidence>